<keyword evidence="2" id="KW-1185">Reference proteome</keyword>
<sequence length="226" mass="26320">MQPLPPSVFQVRADLEIIHERAVNALRPEPIENGTLKKRNEEIKKILKGIEEVESGPIDEKFAPSGTIQRNQLPNMQIKDRYLILDHTGLIQVTNLQINYFKFNENESMRHKMILKSLTRSQFAEQMLLDFGFGWILQKLEAHYQHSPDGTAQKSMILYFKTEVPKLREELCCIDNSAEFQKNIQHFRNTISAVDSLLEQSKMVIIAHREAEGIFPTWPNDLEWVY</sequence>
<name>E3NAT3_CAERE</name>
<organism evidence="2">
    <name type="scientific">Caenorhabditis remanei</name>
    <name type="common">Caenorhabditis vulgaris</name>
    <dbReference type="NCBI Taxonomy" id="31234"/>
    <lineage>
        <taxon>Eukaryota</taxon>
        <taxon>Metazoa</taxon>
        <taxon>Ecdysozoa</taxon>
        <taxon>Nematoda</taxon>
        <taxon>Chromadorea</taxon>
        <taxon>Rhabditida</taxon>
        <taxon>Rhabditina</taxon>
        <taxon>Rhabditomorpha</taxon>
        <taxon>Rhabditoidea</taxon>
        <taxon>Rhabditidae</taxon>
        <taxon>Peloderinae</taxon>
        <taxon>Caenorhabditis</taxon>
    </lineage>
</organism>
<protein>
    <submittedName>
        <fullName evidence="1">Uncharacterized protein</fullName>
    </submittedName>
</protein>
<accession>E3NAT3</accession>
<dbReference type="OrthoDB" id="10275483at2759"/>
<evidence type="ECO:0000313" key="1">
    <source>
        <dbReference type="EMBL" id="EFO91275.1"/>
    </source>
</evidence>
<dbReference type="Proteomes" id="UP000008281">
    <property type="component" value="Unassembled WGS sequence"/>
</dbReference>
<evidence type="ECO:0000313" key="2">
    <source>
        <dbReference type="Proteomes" id="UP000008281"/>
    </source>
</evidence>
<dbReference type="InParanoid" id="E3NAT3"/>
<dbReference type="eggNOG" id="ENOG502TIFD">
    <property type="taxonomic scope" value="Eukaryota"/>
</dbReference>
<proteinExistence type="predicted"/>
<gene>
    <name evidence="1" type="ORF">CRE_04301</name>
</gene>
<dbReference type="HOGENOM" id="CLU_1225786_0_0_1"/>
<dbReference type="AlphaFoldDB" id="E3NAT3"/>
<dbReference type="EMBL" id="DS268578">
    <property type="protein sequence ID" value="EFO91275.1"/>
    <property type="molecule type" value="Genomic_DNA"/>
</dbReference>
<reference evidence="1" key="1">
    <citation type="submission" date="2007-07" db="EMBL/GenBank/DDBJ databases">
        <title>PCAP assembly of the Caenorhabditis remanei genome.</title>
        <authorList>
            <consortium name="The Caenorhabditis remanei Sequencing Consortium"/>
            <person name="Wilson R.K."/>
        </authorList>
    </citation>
    <scope>NUCLEOTIDE SEQUENCE [LARGE SCALE GENOMIC DNA]</scope>
    <source>
        <strain evidence="1">PB4641</strain>
    </source>
</reference>